<evidence type="ECO:0000313" key="1">
    <source>
        <dbReference type="EMBL" id="SUX81674.1"/>
    </source>
</evidence>
<reference evidence="1 2" key="1">
    <citation type="submission" date="2018-06" db="EMBL/GenBank/DDBJ databases">
        <authorList>
            <consortium name="Pathogen Informatics"/>
            <person name="Doyle S."/>
        </authorList>
    </citation>
    <scope>NUCLEOTIDE SEQUENCE [LARGE SCALE GENOMIC DNA]</scope>
    <source>
        <strain evidence="1 2">NCTC8782</strain>
    </source>
</reference>
<dbReference type="Proteomes" id="UP000255286">
    <property type="component" value="Unassembled WGS sequence"/>
</dbReference>
<dbReference type="AlphaFoldDB" id="A0A9Q7ZSF4"/>
<protein>
    <submittedName>
        <fullName evidence="1">Uncharacterized protein</fullName>
    </submittedName>
</protein>
<accession>A0A9Q7ZSF4</accession>
<sequence length="96" mass="10905">MLAWFTITQINSDLVFSVVFIKIKYRCYGGEFSTLSIYSRRYLVIKKLSIHSNSITHEALSAIQLSNLKLHNDFLLDVSLSHGKAAESLRFAQAHS</sequence>
<dbReference type="EMBL" id="UIGT01000001">
    <property type="protein sequence ID" value="SUX81674.1"/>
    <property type="molecule type" value="Genomic_DNA"/>
</dbReference>
<gene>
    <name evidence="1" type="ORF">NCTC8782_04306</name>
</gene>
<evidence type="ECO:0000313" key="2">
    <source>
        <dbReference type="Proteomes" id="UP000255286"/>
    </source>
</evidence>
<organism evidence="1 2">
    <name type="scientific">Citrobacter youngae</name>
    <dbReference type="NCBI Taxonomy" id="133448"/>
    <lineage>
        <taxon>Bacteria</taxon>
        <taxon>Pseudomonadati</taxon>
        <taxon>Pseudomonadota</taxon>
        <taxon>Gammaproteobacteria</taxon>
        <taxon>Enterobacterales</taxon>
        <taxon>Enterobacteriaceae</taxon>
        <taxon>Citrobacter</taxon>
        <taxon>Citrobacter freundii complex</taxon>
    </lineage>
</organism>
<proteinExistence type="predicted"/>
<comment type="caution">
    <text evidence="1">The sequence shown here is derived from an EMBL/GenBank/DDBJ whole genome shotgun (WGS) entry which is preliminary data.</text>
</comment>
<name>A0A9Q7ZSF4_9ENTR</name>